<evidence type="ECO:0000256" key="4">
    <source>
        <dbReference type="ARBA" id="ARBA00022676"/>
    </source>
</evidence>
<feature type="domain" description="Azaphilone pigments biosynthesis cluster protein L N-terminal" evidence="13">
    <location>
        <begin position="277"/>
        <end position="450"/>
    </location>
</feature>
<organism evidence="14 15">
    <name type="scientific">Fusarium globosum</name>
    <dbReference type="NCBI Taxonomy" id="78864"/>
    <lineage>
        <taxon>Eukaryota</taxon>
        <taxon>Fungi</taxon>
        <taxon>Dikarya</taxon>
        <taxon>Ascomycota</taxon>
        <taxon>Pezizomycotina</taxon>
        <taxon>Sordariomycetes</taxon>
        <taxon>Hypocreomycetidae</taxon>
        <taxon>Hypocreales</taxon>
        <taxon>Nectriaceae</taxon>
        <taxon>Fusarium</taxon>
        <taxon>Fusarium fujikuroi species complex</taxon>
    </lineage>
</organism>
<evidence type="ECO:0000256" key="11">
    <source>
        <dbReference type="SAM" id="Phobius"/>
    </source>
</evidence>
<evidence type="ECO:0000256" key="8">
    <source>
        <dbReference type="ARBA" id="ARBA00023180"/>
    </source>
</evidence>
<feature type="transmembrane region" description="Helical" evidence="11">
    <location>
        <begin position="48"/>
        <end position="68"/>
    </location>
</feature>
<dbReference type="InterPro" id="IPR031348">
    <property type="entry name" value="PigL_N"/>
</dbReference>
<keyword evidence="8" id="KW-0325">Glycoprotein</keyword>
<reference evidence="14 15" key="1">
    <citation type="submission" date="2020-05" db="EMBL/GenBank/DDBJ databases">
        <title>Identification and distribution of gene clusters putatively required for synthesis of sphingolipid metabolism inhibitors in phylogenetically diverse species of the filamentous fungus Fusarium.</title>
        <authorList>
            <person name="Kim H.-S."/>
            <person name="Busman M."/>
            <person name="Brown D.W."/>
            <person name="Divon H."/>
            <person name="Uhlig S."/>
            <person name="Proctor R.H."/>
        </authorList>
    </citation>
    <scope>NUCLEOTIDE SEQUENCE [LARGE SCALE GENOMIC DNA]</scope>
    <source>
        <strain evidence="14 15">NRRL 26131</strain>
    </source>
</reference>
<evidence type="ECO:0000256" key="6">
    <source>
        <dbReference type="ARBA" id="ARBA00022989"/>
    </source>
</evidence>
<dbReference type="InterPro" id="IPR007568">
    <property type="entry name" value="RTA1"/>
</dbReference>
<dbReference type="AlphaFoldDB" id="A0A8H5YQP5"/>
<keyword evidence="7 11" id="KW-0472">Membrane</keyword>
<feature type="domain" description="Chitin synthase N-terminal" evidence="12">
    <location>
        <begin position="730"/>
        <end position="794"/>
    </location>
</feature>
<feature type="transmembrane region" description="Helical" evidence="11">
    <location>
        <begin position="198"/>
        <end position="216"/>
    </location>
</feature>
<dbReference type="EC" id="2.4.1.16" evidence="2"/>
<dbReference type="EMBL" id="JAAQPF010000092">
    <property type="protein sequence ID" value="KAF5716509.1"/>
    <property type="molecule type" value="Genomic_DNA"/>
</dbReference>
<dbReference type="Pfam" id="PF08407">
    <property type="entry name" value="Chitin_synth_1N"/>
    <property type="match status" value="1"/>
</dbReference>
<keyword evidence="9" id="KW-0175">Coiled coil</keyword>
<dbReference type="Pfam" id="PF17111">
    <property type="entry name" value="PigL_N"/>
    <property type="match status" value="1"/>
</dbReference>
<feature type="compositionally biased region" description="Polar residues" evidence="10">
    <location>
        <begin position="644"/>
        <end position="660"/>
    </location>
</feature>
<dbReference type="GO" id="GO:0004100">
    <property type="term" value="F:chitin synthase activity"/>
    <property type="evidence" value="ECO:0007669"/>
    <property type="project" value="UniProtKB-EC"/>
</dbReference>
<evidence type="ECO:0000313" key="15">
    <source>
        <dbReference type="Proteomes" id="UP000532311"/>
    </source>
</evidence>
<dbReference type="Proteomes" id="UP000532311">
    <property type="component" value="Unassembled WGS sequence"/>
</dbReference>
<evidence type="ECO:0000256" key="10">
    <source>
        <dbReference type="SAM" id="MobiDB-lite"/>
    </source>
</evidence>
<feature type="compositionally biased region" description="Polar residues" evidence="10">
    <location>
        <begin position="525"/>
        <end position="535"/>
    </location>
</feature>
<keyword evidence="5 11" id="KW-0812">Transmembrane</keyword>
<comment type="caution">
    <text evidence="14">The sequence shown here is derived from an EMBL/GenBank/DDBJ whole genome shotgun (WGS) entry which is preliminary data.</text>
</comment>
<evidence type="ECO:0000259" key="13">
    <source>
        <dbReference type="Pfam" id="PF17111"/>
    </source>
</evidence>
<feature type="coiled-coil region" evidence="9">
    <location>
        <begin position="307"/>
        <end position="334"/>
    </location>
</feature>
<feature type="region of interest" description="Disordered" evidence="10">
    <location>
        <begin position="512"/>
        <end position="556"/>
    </location>
</feature>
<accession>A0A8H5YQP5</accession>
<keyword evidence="6 11" id="KW-1133">Transmembrane helix</keyword>
<gene>
    <name evidence="14" type="ORF">FGLOB1_2587</name>
</gene>
<dbReference type="GO" id="GO:0005886">
    <property type="term" value="C:plasma membrane"/>
    <property type="evidence" value="ECO:0007669"/>
    <property type="project" value="UniProtKB-SubCell"/>
</dbReference>
<feature type="transmembrane region" description="Helical" evidence="11">
    <location>
        <begin position="154"/>
        <end position="177"/>
    </location>
</feature>
<feature type="transmembrane region" description="Helical" evidence="11">
    <location>
        <begin position="80"/>
        <end position="101"/>
    </location>
</feature>
<feature type="region of interest" description="Disordered" evidence="10">
    <location>
        <begin position="641"/>
        <end position="703"/>
    </location>
</feature>
<keyword evidence="3" id="KW-1003">Cell membrane</keyword>
<keyword evidence="4" id="KW-0328">Glycosyltransferase</keyword>
<feature type="transmembrane region" description="Helical" evidence="11">
    <location>
        <begin position="12"/>
        <end position="36"/>
    </location>
</feature>
<evidence type="ECO:0000313" key="14">
    <source>
        <dbReference type="EMBL" id="KAF5716509.1"/>
    </source>
</evidence>
<evidence type="ECO:0000256" key="2">
    <source>
        <dbReference type="ARBA" id="ARBA00012543"/>
    </source>
</evidence>
<evidence type="ECO:0000259" key="12">
    <source>
        <dbReference type="Pfam" id="PF08407"/>
    </source>
</evidence>
<evidence type="ECO:0000256" key="9">
    <source>
        <dbReference type="SAM" id="Coils"/>
    </source>
</evidence>
<dbReference type="Pfam" id="PF04479">
    <property type="entry name" value="RTA1"/>
    <property type="match status" value="1"/>
</dbReference>
<name>A0A8H5YQP5_9HYPO</name>
<proteinExistence type="predicted"/>
<sequence length="1065" mass="119364">MPELKKYLGKVYLWQYVPSLVGSIIFTLLFALATAAVGYKMHKSKTRFCLPFFLGGVCEVLGYFFRALCYNATDSLPLNIMQALFLLLPPVFFAATLYMVYSRLVRAIGGESCSFISVRWTTRLFVLGDVLTFNIQGNGGGLLANEDLVHIGNIIVITGLIAQILLFLAFVACCVVFHRRFRVHLRHTSMPVSIRWEAYLNMLYSTSALILVRNIFRVVEFAMDKEGYLQQKEWPTFTHSDSAIYQEAMRKADYKSQLRPAEMSSPHQTLLLQLFQMDPLSIISGCAGLITAIGSLSVSINTFVRSCREARSDLDRVSRELHSLQTVLELIEEDARDDTKPFPPTIQHHVSGIVTNCGTVVSEVERCIKKYGDGRKIKAAWAINGQGDMEKLRSSLEAHKSALELALDMLSLCLTKDIKNDTTEIREDTAAIKDDTALIILQIEQLQARLPDTAAAPNDYVLQKFLEDMATYTETSLDGYPSYSDGMSSRALSIANEHHDGLADLPESLQHDLPTLAPKHPNALEASQSPDSSNLGDAPRSGANQPGSPEPHNLDLVDWPRPIREEIPYRPEGPGPASSYPKYSLNKEVTLGSDSQVPLSSALGFNSRHGETQNQVVPWPVQVHRGESHWKPTDFVIAQKEENSANISRTPTVPTPNYSDVESDQENPKPSTQVAQQLELFTPPPSQPHPQQQMPCRTSTPTPAQTSEEAVIISSNETQELSSIEGYHIQKLKGNIVFDLPVPDRILGLVPHSSPPHRDEFTHTRFSLITCPPREFATQKYTFRPALFAPPRQIQFILVMQLNPNDKDFISRWNLIHDSIICAQRNLQKVERSGTSHEFWKQVVVHLHLAHGTQWGPRAVDHPLNVLECIGAKQTMNTEVKNIDSKFCDDPVDENSSTIDGHRIHAVISEYTVQLRPIKFPSKTVPAKAPVQVLITSARTQESSSVMHQSDKYIPWTYAINEAIEAQHVIDMSEISEALKYRTSFLWEVLIKKEPLHIMKFKPVMAYDLKIFRFDSLVLELKTGLTSRTFPKEQKSKVGEAKWLKWLKGGTSQSQAAHTGTSVPI</sequence>
<keyword evidence="15" id="KW-1185">Reference proteome</keyword>
<keyword evidence="4" id="KW-0808">Transferase</keyword>
<comment type="subcellular location">
    <subcellularLocation>
        <location evidence="1">Cell membrane</location>
        <topology evidence="1">Multi-pass membrane protein</topology>
    </subcellularLocation>
</comment>
<dbReference type="PANTHER" id="PTHR31465:SF27">
    <property type="entry name" value="DOMAIN PROTEIN, PUTATIVE (AFU_ORTHOLOGUE AFUA_3G01030)-RELATED"/>
    <property type="match status" value="1"/>
</dbReference>
<evidence type="ECO:0000256" key="3">
    <source>
        <dbReference type="ARBA" id="ARBA00022475"/>
    </source>
</evidence>
<evidence type="ECO:0000256" key="5">
    <source>
        <dbReference type="ARBA" id="ARBA00022692"/>
    </source>
</evidence>
<protein>
    <recommendedName>
        <fullName evidence="2">chitin synthase</fullName>
        <ecNumber evidence="2">2.4.1.16</ecNumber>
    </recommendedName>
</protein>
<dbReference type="PANTHER" id="PTHR31465">
    <property type="entry name" value="PROTEIN RTA1-RELATED"/>
    <property type="match status" value="1"/>
</dbReference>
<evidence type="ECO:0000256" key="1">
    <source>
        <dbReference type="ARBA" id="ARBA00004651"/>
    </source>
</evidence>
<feature type="transmembrane region" description="Helical" evidence="11">
    <location>
        <begin position="113"/>
        <end position="134"/>
    </location>
</feature>
<dbReference type="InterPro" id="IPR013616">
    <property type="entry name" value="Chitin_synth_N"/>
</dbReference>
<evidence type="ECO:0000256" key="7">
    <source>
        <dbReference type="ARBA" id="ARBA00023136"/>
    </source>
</evidence>